<dbReference type="InterPro" id="IPR026466">
    <property type="entry name" value="Fim_isopep_form_D2_dom"/>
</dbReference>
<feature type="signal peptide" evidence="2">
    <location>
        <begin position="1"/>
        <end position="25"/>
    </location>
</feature>
<keyword evidence="7" id="KW-1185">Reference proteome</keyword>
<evidence type="ECO:0000256" key="2">
    <source>
        <dbReference type="SAM" id="SignalP"/>
    </source>
</evidence>
<feature type="transmembrane region" description="Helical" evidence="1">
    <location>
        <begin position="479"/>
        <end position="501"/>
    </location>
</feature>
<keyword evidence="1" id="KW-1133">Transmembrane helix</keyword>
<evidence type="ECO:0000313" key="6">
    <source>
        <dbReference type="EMBL" id="SDE02912.1"/>
    </source>
</evidence>
<dbReference type="Gene3D" id="2.60.40.740">
    <property type="match status" value="1"/>
</dbReference>
<dbReference type="Pfam" id="PF17802">
    <property type="entry name" value="SpaA"/>
    <property type="match status" value="1"/>
</dbReference>
<reference evidence="7" key="1">
    <citation type="submission" date="2016-10" db="EMBL/GenBank/DDBJ databases">
        <authorList>
            <person name="Varghese N."/>
        </authorList>
    </citation>
    <scope>NUCLEOTIDE SEQUENCE [LARGE SCALE GENOMIC DNA]</scope>
    <source>
        <strain evidence="7">DSM 20639</strain>
    </source>
</reference>
<dbReference type="EMBL" id="FNAU01000001">
    <property type="protein sequence ID" value="SDE02912.1"/>
    <property type="molecule type" value="Genomic_DNA"/>
</dbReference>
<keyword evidence="1" id="KW-0812">Transmembrane</keyword>
<name>A0A1G6ZKF8_9ACTO</name>
<organism evidence="6 7">
    <name type="scientific">Actinobaculum suis</name>
    <dbReference type="NCBI Taxonomy" id="1657"/>
    <lineage>
        <taxon>Bacteria</taxon>
        <taxon>Bacillati</taxon>
        <taxon>Actinomycetota</taxon>
        <taxon>Actinomycetes</taxon>
        <taxon>Actinomycetales</taxon>
        <taxon>Actinomycetaceae</taxon>
        <taxon>Actinobaculum</taxon>
    </lineage>
</organism>
<evidence type="ECO:0000259" key="4">
    <source>
        <dbReference type="Pfam" id="PF17802"/>
    </source>
</evidence>
<sequence length="509" mass="53545">MSRKTKSFRARMAALAAGVLTVSFAGGIAGMAALAPAAHAESGNINPDAKGSITIHKFANPDLGKAGDGTELKDGEKPTTEPISDVTFTYAKVKNIDLSTNVGWTSAQSLTVDANGKITGKGPASPKTPESLVEMEFTTEEAVDFPATDKEGKATKAELPIGVYLVTEKSAPKNVTAKSAPFLVTIPSPNKAAQNGWLYDVHVYPKNTVLNPDDLPVKKVLDQDKVHFPGDEVAWQITQKVPALGTTEKLSTFKVIDDLPEGVNAVTEDKVTVEVLGTDNQKVDVTPQISIEASTNTVTVDFANVLDQLKSGYTVNVTIRATVADSLNGPLTNQSQTVINNETYKSSNPGKPGTEEPTTVDFSTLTIKKVNGQNLTLDGATFSIQPAVKDGSGPDEKFDPVEITTAEGGVATQNLAVGKYWVKEIKAPVGYEIDKKWADGQLVNVVADANTNVQTITNLTAGDAGSKLPGLPLTGAQGALILAVVGVVLIGLGVWAGVASVRRRKAEQE</sequence>
<dbReference type="NCBIfam" id="TIGR04226">
    <property type="entry name" value="RrgB_K2N_iso_D2"/>
    <property type="match status" value="1"/>
</dbReference>
<dbReference type="AlphaFoldDB" id="A0A1G6ZKF8"/>
<dbReference type="NCBIfam" id="NF033902">
    <property type="entry name" value="iso_D2_wall_anc"/>
    <property type="match status" value="1"/>
</dbReference>
<proteinExistence type="predicted"/>
<dbReference type="Pfam" id="PF16555">
    <property type="entry name" value="GramPos_pilinD1"/>
    <property type="match status" value="1"/>
</dbReference>
<feature type="domain" description="SpaA-like prealbumin fold" evidence="4">
    <location>
        <begin position="364"/>
        <end position="449"/>
    </location>
</feature>
<reference evidence="5" key="3">
    <citation type="submission" date="2023-10" db="EMBL/GenBank/DDBJ databases">
        <title>Whole Genome based description of the genera Actinobaculum and Actinotignum reveals a complex phylogenetic relationship within the species included in the genus Actinotignum.</title>
        <authorList>
            <person name="Jensen C.S."/>
            <person name="Dargis R."/>
            <person name="Kemp M."/>
            <person name="Christensen J.J."/>
        </authorList>
    </citation>
    <scope>NUCLEOTIDE SEQUENCE</scope>
    <source>
        <strain evidence="5">Actinobaculum_suis_CCUG19206T</strain>
    </source>
</reference>
<reference evidence="6" key="2">
    <citation type="submission" date="2016-10" db="EMBL/GenBank/DDBJ databases">
        <authorList>
            <person name="de Groot N.N."/>
        </authorList>
    </citation>
    <scope>NUCLEOTIDE SEQUENCE [LARGE SCALE GENOMIC DNA]</scope>
    <source>
        <strain evidence="6">DSM 20639</strain>
    </source>
</reference>
<dbReference type="RefSeq" id="WP_176764462.1">
    <property type="nucleotide sequence ID" value="NZ_FNAU01000001.1"/>
</dbReference>
<keyword evidence="1" id="KW-0472">Membrane</keyword>
<dbReference type="Gene3D" id="2.60.40.10">
    <property type="entry name" value="Immunoglobulins"/>
    <property type="match status" value="2"/>
</dbReference>
<feature type="domain" description="Gram-positive pilin subunit D1 N-terminal" evidence="3">
    <location>
        <begin position="50"/>
        <end position="208"/>
    </location>
</feature>
<dbReference type="EMBL" id="JAWNFU010000005">
    <property type="protein sequence ID" value="MDY5154009.1"/>
    <property type="molecule type" value="Genomic_DNA"/>
</dbReference>
<dbReference type="NCBIfam" id="TIGR01167">
    <property type="entry name" value="LPXTG_anchor"/>
    <property type="match status" value="1"/>
</dbReference>
<gene>
    <name evidence="5" type="ORF">R6G71_08160</name>
    <name evidence="6" type="ORF">SAMN05421878_101151</name>
</gene>
<evidence type="ECO:0000313" key="5">
    <source>
        <dbReference type="EMBL" id="MDY5154009.1"/>
    </source>
</evidence>
<feature type="chain" id="PRO_5038455033" evidence="2">
    <location>
        <begin position="26"/>
        <end position="509"/>
    </location>
</feature>
<evidence type="ECO:0000256" key="1">
    <source>
        <dbReference type="SAM" id="Phobius"/>
    </source>
</evidence>
<dbReference type="Proteomes" id="UP000182744">
    <property type="component" value="Unassembled WGS sequence"/>
</dbReference>
<dbReference type="InterPro" id="IPR041033">
    <property type="entry name" value="SpaA_PFL_dom_1"/>
</dbReference>
<keyword evidence="2" id="KW-0732">Signal</keyword>
<dbReference type="InterPro" id="IPR013783">
    <property type="entry name" value="Ig-like_fold"/>
</dbReference>
<accession>A0A1G6ZKF8</accession>
<dbReference type="InterPro" id="IPR048052">
    <property type="entry name" value="FM1-like"/>
</dbReference>
<dbReference type="InterPro" id="IPR032364">
    <property type="entry name" value="GramPos_pilinD1_N"/>
</dbReference>
<protein>
    <submittedName>
        <fullName evidence="6">LPXTG-motif cell wall anchor domain-containing protein/fimbrial isopeptide formation D2 domain-containing protein</fullName>
    </submittedName>
    <submittedName>
        <fullName evidence="5">SpaH/EbpB family LPXTG-anchored major pilin</fullName>
    </submittedName>
</protein>
<evidence type="ECO:0000313" key="7">
    <source>
        <dbReference type="Proteomes" id="UP000182744"/>
    </source>
</evidence>
<evidence type="ECO:0000259" key="3">
    <source>
        <dbReference type="Pfam" id="PF16555"/>
    </source>
</evidence>
<dbReference type="Proteomes" id="UP001273799">
    <property type="component" value="Unassembled WGS sequence"/>
</dbReference>
<dbReference type="GO" id="GO:0005975">
    <property type="term" value="P:carbohydrate metabolic process"/>
    <property type="evidence" value="ECO:0007669"/>
    <property type="project" value="UniProtKB-ARBA"/>
</dbReference>